<dbReference type="EMBL" id="QWDC01000002">
    <property type="protein sequence ID" value="RFZ92018.1"/>
    <property type="molecule type" value="Genomic_DNA"/>
</dbReference>
<dbReference type="Proteomes" id="UP000264217">
    <property type="component" value="Unassembled WGS sequence"/>
</dbReference>
<reference evidence="3 4" key="1">
    <citation type="submission" date="2018-08" db="EMBL/GenBank/DDBJ databases">
        <title>Mucilaginibacter sp. MYSH2.</title>
        <authorList>
            <person name="Seo T."/>
        </authorList>
    </citation>
    <scope>NUCLEOTIDE SEQUENCE [LARGE SCALE GENOMIC DNA]</scope>
    <source>
        <strain evidence="3 4">MYSH2</strain>
    </source>
</reference>
<name>A0A372NRZ1_9SPHI</name>
<accession>A0A372NRZ1</accession>
<dbReference type="SUPFAM" id="SSF56112">
    <property type="entry name" value="Protein kinase-like (PK-like)"/>
    <property type="match status" value="1"/>
</dbReference>
<dbReference type="GO" id="GO:0009088">
    <property type="term" value="P:threonine biosynthetic process"/>
    <property type="evidence" value="ECO:0007669"/>
    <property type="project" value="TreeGrafter"/>
</dbReference>
<proteinExistence type="inferred from homology"/>
<dbReference type="Gene3D" id="3.90.1200.10">
    <property type="match status" value="1"/>
</dbReference>
<dbReference type="PANTHER" id="PTHR21064">
    <property type="entry name" value="AMINOGLYCOSIDE PHOSPHOTRANSFERASE DOMAIN-CONTAINING PROTEIN-RELATED"/>
    <property type="match status" value="1"/>
</dbReference>
<sequence length="328" mass="37927">MHTFPVISSTISADALAPFVAEAYNLEVNTCKLLKTGINHSYLIKAGEQKFVFRIYSLDWRSKTEIAEEIRLLNLLRDNGIPVSYAIHDTCGNHIQELNAPEGMRYGVLFSFAEGEKLLNLSADVHHTIGRTMAQMHQLTEGLTLQRVTYTADVMLQQSLQQLKKYLPADTEEMQWMLSTQKILLGLWNNVDTDKVRTGAVHMDIWFDNLNVTADGKVTLFDFDFCGNGWLCLDIAYYVLQVYSTEKVEAYRDEKLKSFFEGYESITIISEEEKRLLPMLGVSMYYFYLGIQSQRFENWANVFLNETYLKRFITVLVKKYFDDHVYIS</sequence>
<dbReference type="Gene3D" id="3.30.200.20">
    <property type="entry name" value="Phosphorylase Kinase, domain 1"/>
    <property type="match status" value="1"/>
</dbReference>
<organism evidence="3 4">
    <name type="scientific">Mucilaginibacter conchicola</name>
    <dbReference type="NCBI Taxonomy" id="2303333"/>
    <lineage>
        <taxon>Bacteria</taxon>
        <taxon>Pseudomonadati</taxon>
        <taxon>Bacteroidota</taxon>
        <taxon>Sphingobacteriia</taxon>
        <taxon>Sphingobacteriales</taxon>
        <taxon>Sphingobacteriaceae</taxon>
        <taxon>Mucilaginibacter</taxon>
    </lineage>
</organism>
<evidence type="ECO:0000259" key="2">
    <source>
        <dbReference type="Pfam" id="PF01636"/>
    </source>
</evidence>
<dbReference type="RefSeq" id="WP_117391729.1">
    <property type="nucleotide sequence ID" value="NZ_QWDC01000002.1"/>
</dbReference>
<dbReference type="InterPro" id="IPR050249">
    <property type="entry name" value="Pseudomonas-type_ThrB"/>
</dbReference>
<comment type="similarity">
    <text evidence="1">Belongs to the pseudomonas-type ThrB family.</text>
</comment>
<dbReference type="Pfam" id="PF01636">
    <property type="entry name" value="APH"/>
    <property type="match status" value="1"/>
</dbReference>
<dbReference type="OrthoDB" id="241498at2"/>
<dbReference type="InterPro" id="IPR002575">
    <property type="entry name" value="Aminoglycoside_PTrfase"/>
</dbReference>
<evidence type="ECO:0000256" key="1">
    <source>
        <dbReference type="ARBA" id="ARBA00038240"/>
    </source>
</evidence>
<dbReference type="InterPro" id="IPR011009">
    <property type="entry name" value="Kinase-like_dom_sf"/>
</dbReference>
<gene>
    <name evidence="3" type="ORF">D0C36_11260</name>
</gene>
<feature type="domain" description="Aminoglycoside phosphotransferase" evidence="2">
    <location>
        <begin position="38"/>
        <end position="265"/>
    </location>
</feature>
<dbReference type="PANTHER" id="PTHR21064:SF6">
    <property type="entry name" value="AMINOGLYCOSIDE PHOSPHOTRANSFERASE DOMAIN-CONTAINING PROTEIN"/>
    <property type="match status" value="1"/>
</dbReference>
<evidence type="ECO:0000313" key="3">
    <source>
        <dbReference type="EMBL" id="RFZ92018.1"/>
    </source>
</evidence>
<comment type="caution">
    <text evidence="3">The sequence shown here is derived from an EMBL/GenBank/DDBJ whole genome shotgun (WGS) entry which is preliminary data.</text>
</comment>
<dbReference type="AlphaFoldDB" id="A0A372NRZ1"/>
<evidence type="ECO:0000313" key="4">
    <source>
        <dbReference type="Proteomes" id="UP000264217"/>
    </source>
</evidence>
<dbReference type="GO" id="GO:0004413">
    <property type="term" value="F:homoserine kinase activity"/>
    <property type="evidence" value="ECO:0007669"/>
    <property type="project" value="TreeGrafter"/>
</dbReference>
<keyword evidence="3" id="KW-0808">Transferase</keyword>
<keyword evidence="4" id="KW-1185">Reference proteome</keyword>
<protein>
    <submittedName>
        <fullName evidence="3">Aminoglycoside phosphotransferase</fullName>
    </submittedName>
</protein>